<keyword evidence="6" id="KW-0808">Transferase</keyword>
<evidence type="ECO:0000256" key="14">
    <source>
        <dbReference type="ARBA" id="ARBA00023136"/>
    </source>
</evidence>
<proteinExistence type="inferred from homology"/>
<comment type="similarity">
    <text evidence="3">In the C-terminal section; belongs to the protein kinase superfamily. Ser/Thr protein kinase family.</text>
</comment>
<protein>
    <recommendedName>
        <fullName evidence="4">non-specific serine/threonine protein kinase</fullName>
        <ecNumber evidence="4">2.7.11.1</ecNumber>
    </recommendedName>
</protein>
<dbReference type="PROSITE" id="PS00108">
    <property type="entry name" value="PROTEIN_KINASE_ST"/>
    <property type="match status" value="2"/>
</dbReference>
<evidence type="ECO:0000256" key="15">
    <source>
        <dbReference type="ARBA" id="ARBA00023170"/>
    </source>
</evidence>
<evidence type="ECO:0000256" key="11">
    <source>
        <dbReference type="ARBA" id="ARBA00022777"/>
    </source>
</evidence>
<dbReference type="InterPro" id="IPR001220">
    <property type="entry name" value="Legume_lectin_dom"/>
</dbReference>
<keyword evidence="8" id="KW-0732">Signal</keyword>
<dbReference type="FunFam" id="2.60.120.200:FF:000051">
    <property type="entry name" value="L-type lectin-domain containing receptor kinase V.9"/>
    <property type="match status" value="1"/>
</dbReference>
<dbReference type="EC" id="2.7.11.1" evidence="4"/>
<dbReference type="AlphaFoldDB" id="A0AAV5F273"/>
<dbReference type="FunFam" id="3.30.200.20:FF:000112">
    <property type="entry name" value="Lectin-domain containing receptor kinase A4.3"/>
    <property type="match status" value="2"/>
</dbReference>
<dbReference type="Pfam" id="PF07714">
    <property type="entry name" value="PK_Tyr_Ser-Thr"/>
    <property type="match status" value="2"/>
</dbReference>
<feature type="binding site" evidence="19">
    <location>
        <position position="60"/>
    </location>
    <ligand>
        <name>ATP</name>
        <dbReference type="ChEBI" id="CHEBI:30616"/>
    </ligand>
</feature>
<evidence type="ECO:0000256" key="5">
    <source>
        <dbReference type="ARBA" id="ARBA00022527"/>
    </source>
</evidence>
<keyword evidence="14" id="KW-0472">Membrane</keyword>
<dbReference type="InterPro" id="IPR000719">
    <property type="entry name" value="Prot_kinase_dom"/>
</dbReference>
<keyword evidence="13" id="KW-1133">Transmembrane helix</keyword>
<dbReference type="GO" id="GO:0006952">
    <property type="term" value="P:defense response"/>
    <property type="evidence" value="ECO:0007669"/>
    <property type="project" value="UniProtKB-ARBA"/>
</dbReference>
<evidence type="ECO:0000256" key="8">
    <source>
        <dbReference type="ARBA" id="ARBA00022729"/>
    </source>
</evidence>
<dbReference type="InterPro" id="IPR011009">
    <property type="entry name" value="Kinase-like_dom_sf"/>
</dbReference>
<evidence type="ECO:0000256" key="12">
    <source>
        <dbReference type="ARBA" id="ARBA00022840"/>
    </source>
</evidence>
<dbReference type="InterPro" id="IPR013320">
    <property type="entry name" value="ConA-like_dom_sf"/>
</dbReference>
<evidence type="ECO:0000313" key="21">
    <source>
        <dbReference type="EMBL" id="GJN28968.1"/>
    </source>
</evidence>
<dbReference type="Gene3D" id="3.30.200.20">
    <property type="entry name" value="Phosphorylase Kinase, domain 1"/>
    <property type="match status" value="2"/>
</dbReference>
<evidence type="ECO:0000256" key="9">
    <source>
        <dbReference type="ARBA" id="ARBA00022734"/>
    </source>
</evidence>
<keyword evidence="15" id="KW-0675">Receptor</keyword>
<dbReference type="Gene3D" id="1.10.510.10">
    <property type="entry name" value="Transferase(Phosphotransferase) domain 1"/>
    <property type="match status" value="3"/>
</dbReference>
<dbReference type="InterPro" id="IPR050528">
    <property type="entry name" value="L-type_Lectin-RKs"/>
</dbReference>
<comment type="subcellular location">
    <subcellularLocation>
        <location evidence="1">Membrane</location>
        <topology evidence="1">Single-pass type I membrane protein</topology>
    </subcellularLocation>
</comment>
<dbReference type="InterPro" id="IPR008271">
    <property type="entry name" value="Ser/Thr_kinase_AS"/>
</dbReference>
<comment type="catalytic activity">
    <reaction evidence="17">
        <text>L-threonyl-[protein] + ATP = O-phospho-L-threonyl-[protein] + ADP + H(+)</text>
        <dbReference type="Rhea" id="RHEA:46608"/>
        <dbReference type="Rhea" id="RHEA-COMP:11060"/>
        <dbReference type="Rhea" id="RHEA-COMP:11605"/>
        <dbReference type="ChEBI" id="CHEBI:15378"/>
        <dbReference type="ChEBI" id="CHEBI:30013"/>
        <dbReference type="ChEBI" id="CHEBI:30616"/>
        <dbReference type="ChEBI" id="CHEBI:61977"/>
        <dbReference type="ChEBI" id="CHEBI:456216"/>
        <dbReference type="EC" id="2.7.11.1"/>
    </reaction>
</comment>
<evidence type="ECO:0000256" key="10">
    <source>
        <dbReference type="ARBA" id="ARBA00022741"/>
    </source>
</evidence>
<dbReference type="EMBL" id="BQKI01000081">
    <property type="protein sequence ID" value="GJN28968.1"/>
    <property type="molecule type" value="Genomic_DNA"/>
</dbReference>
<evidence type="ECO:0000313" key="22">
    <source>
        <dbReference type="Proteomes" id="UP001054889"/>
    </source>
</evidence>
<dbReference type="FunFam" id="1.10.510.10:FF:001731">
    <property type="match status" value="1"/>
</dbReference>
<keyword evidence="5" id="KW-0723">Serine/threonine-protein kinase</keyword>
<evidence type="ECO:0000256" key="16">
    <source>
        <dbReference type="ARBA" id="ARBA00023180"/>
    </source>
</evidence>
<feature type="domain" description="Protein kinase" evidence="20">
    <location>
        <begin position="31"/>
        <end position="384"/>
    </location>
</feature>
<dbReference type="SMART" id="SM00220">
    <property type="entry name" value="S_TKc"/>
    <property type="match status" value="2"/>
</dbReference>
<dbReference type="SUPFAM" id="SSF49899">
    <property type="entry name" value="Concanavalin A-like lectins/glucanases"/>
    <property type="match status" value="1"/>
</dbReference>
<evidence type="ECO:0000256" key="13">
    <source>
        <dbReference type="ARBA" id="ARBA00022989"/>
    </source>
</evidence>
<evidence type="ECO:0000256" key="7">
    <source>
        <dbReference type="ARBA" id="ARBA00022692"/>
    </source>
</evidence>
<dbReference type="GO" id="GO:0005524">
    <property type="term" value="F:ATP binding"/>
    <property type="evidence" value="ECO:0007669"/>
    <property type="project" value="UniProtKB-UniRule"/>
</dbReference>
<evidence type="ECO:0000256" key="2">
    <source>
        <dbReference type="ARBA" id="ARBA00008536"/>
    </source>
</evidence>
<evidence type="ECO:0000259" key="20">
    <source>
        <dbReference type="PROSITE" id="PS50011"/>
    </source>
</evidence>
<evidence type="ECO:0000256" key="17">
    <source>
        <dbReference type="ARBA" id="ARBA00047899"/>
    </source>
</evidence>
<keyword evidence="22" id="KW-1185">Reference proteome</keyword>
<reference evidence="21" key="2">
    <citation type="submission" date="2021-12" db="EMBL/GenBank/DDBJ databases">
        <title>Resequencing data analysis of finger millet.</title>
        <authorList>
            <person name="Hatakeyama M."/>
            <person name="Aluri S."/>
            <person name="Balachadran M.T."/>
            <person name="Sivarajan S.R."/>
            <person name="Poveda L."/>
            <person name="Shimizu-Inatsugi R."/>
            <person name="Schlapbach R."/>
            <person name="Sreeman S.M."/>
            <person name="Shimizu K.K."/>
        </authorList>
    </citation>
    <scope>NUCLEOTIDE SEQUENCE</scope>
</reference>
<keyword evidence="11" id="KW-0418">Kinase</keyword>
<dbReference type="InterPro" id="IPR017441">
    <property type="entry name" value="Protein_kinase_ATP_BS"/>
</dbReference>
<dbReference type="Gene3D" id="2.60.120.200">
    <property type="match status" value="1"/>
</dbReference>
<organism evidence="21 22">
    <name type="scientific">Eleusine coracana subsp. coracana</name>
    <dbReference type="NCBI Taxonomy" id="191504"/>
    <lineage>
        <taxon>Eukaryota</taxon>
        <taxon>Viridiplantae</taxon>
        <taxon>Streptophyta</taxon>
        <taxon>Embryophyta</taxon>
        <taxon>Tracheophyta</taxon>
        <taxon>Spermatophyta</taxon>
        <taxon>Magnoliopsida</taxon>
        <taxon>Liliopsida</taxon>
        <taxon>Poales</taxon>
        <taxon>Poaceae</taxon>
        <taxon>PACMAD clade</taxon>
        <taxon>Chloridoideae</taxon>
        <taxon>Cynodonteae</taxon>
        <taxon>Eleusininae</taxon>
        <taxon>Eleusine</taxon>
    </lineage>
</organism>
<dbReference type="CDD" id="cd06899">
    <property type="entry name" value="lectin_legume_LecRK_Arcelin_ConA"/>
    <property type="match status" value="1"/>
</dbReference>
<dbReference type="GO" id="GO:0004674">
    <property type="term" value="F:protein serine/threonine kinase activity"/>
    <property type="evidence" value="ECO:0007669"/>
    <property type="project" value="UniProtKB-KW"/>
</dbReference>
<dbReference type="InterPro" id="IPR001245">
    <property type="entry name" value="Ser-Thr/Tyr_kinase_cat_dom"/>
</dbReference>
<keyword evidence="10 19" id="KW-0547">Nucleotide-binding</keyword>
<gene>
    <name evidence="21" type="primary">gb17149</name>
    <name evidence="21" type="ORF">PR202_gb17149</name>
</gene>
<dbReference type="Pfam" id="PF00139">
    <property type="entry name" value="Lectin_legB"/>
    <property type="match status" value="1"/>
</dbReference>
<reference evidence="21" key="1">
    <citation type="journal article" date="2018" name="DNA Res.">
        <title>Multiple hybrid de novo genome assembly of finger millet, an orphan allotetraploid crop.</title>
        <authorList>
            <person name="Hatakeyama M."/>
            <person name="Aluri S."/>
            <person name="Balachadran M.T."/>
            <person name="Sivarajan S.R."/>
            <person name="Patrignani A."/>
            <person name="Gruter S."/>
            <person name="Poveda L."/>
            <person name="Shimizu-Inatsugi R."/>
            <person name="Baeten J."/>
            <person name="Francoijs K.J."/>
            <person name="Nataraja K.N."/>
            <person name="Reddy Y.A.N."/>
            <person name="Phadnis S."/>
            <person name="Ravikumar R.L."/>
            <person name="Schlapbach R."/>
            <person name="Sreeman S.M."/>
            <person name="Shimizu K.K."/>
        </authorList>
    </citation>
    <scope>NUCLEOTIDE SEQUENCE</scope>
</reference>
<keyword evidence="12 19" id="KW-0067">ATP-binding</keyword>
<dbReference type="GO" id="GO:0030246">
    <property type="term" value="F:carbohydrate binding"/>
    <property type="evidence" value="ECO:0007669"/>
    <property type="project" value="UniProtKB-KW"/>
</dbReference>
<evidence type="ECO:0000256" key="4">
    <source>
        <dbReference type="ARBA" id="ARBA00012513"/>
    </source>
</evidence>
<keyword evidence="7" id="KW-0812">Transmembrane</keyword>
<comment type="similarity">
    <text evidence="2">In the N-terminal section; belongs to the leguminous lectin family.</text>
</comment>
<dbReference type="PROSITE" id="PS00107">
    <property type="entry name" value="PROTEIN_KINASE_ATP"/>
    <property type="match status" value="2"/>
</dbReference>
<comment type="catalytic activity">
    <reaction evidence="18">
        <text>L-seryl-[protein] + ATP = O-phospho-L-seryl-[protein] + ADP + H(+)</text>
        <dbReference type="Rhea" id="RHEA:17989"/>
        <dbReference type="Rhea" id="RHEA-COMP:9863"/>
        <dbReference type="Rhea" id="RHEA-COMP:11604"/>
        <dbReference type="ChEBI" id="CHEBI:15378"/>
        <dbReference type="ChEBI" id="CHEBI:29999"/>
        <dbReference type="ChEBI" id="CHEBI:30616"/>
        <dbReference type="ChEBI" id="CHEBI:83421"/>
        <dbReference type="ChEBI" id="CHEBI:456216"/>
        <dbReference type="EC" id="2.7.11.1"/>
    </reaction>
</comment>
<dbReference type="GO" id="GO:0051707">
    <property type="term" value="P:response to other organism"/>
    <property type="evidence" value="ECO:0007669"/>
    <property type="project" value="UniProtKB-ARBA"/>
</dbReference>
<feature type="binding site" evidence="19">
    <location>
        <position position="563"/>
    </location>
    <ligand>
        <name>ATP</name>
        <dbReference type="ChEBI" id="CHEBI:30616"/>
    </ligand>
</feature>
<dbReference type="GO" id="GO:0016020">
    <property type="term" value="C:membrane"/>
    <property type="evidence" value="ECO:0007669"/>
    <property type="project" value="UniProtKB-SubCell"/>
</dbReference>
<dbReference type="FunFam" id="1.10.510.10:FF:001023">
    <property type="entry name" value="Os07g0541700 protein"/>
    <property type="match status" value="1"/>
</dbReference>
<feature type="domain" description="Protein kinase" evidence="20">
    <location>
        <begin position="534"/>
        <end position="836"/>
    </location>
</feature>
<dbReference type="Proteomes" id="UP001054889">
    <property type="component" value="Unassembled WGS sequence"/>
</dbReference>
<keyword evidence="16" id="KW-0325">Glycoprotein</keyword>
<dbReference type="PROSITE" id="PS50011">
    <property type="entry name" value="PROTEIN_KINASE_DOM"/>
    <property type="match status" value="2"/>
</dbReference>
<evidence type="ECO:0000256" key="19">
    <source>
        <dbReference type="PROSITE-ProRule" id="PRU10141"/>
    </source>
</evidence>
<keyword evidence="9" id="KW-0430">Lectin</keyword>
<evidence type="ECO:0000256" key="3">
    <source>
        <dbReference type="ARBA" id="ARBA00010217"/>
    </source>
</evidence>
<name>A0AAV5F273_ELECO</name>
<accession>A0AAV5F273</accession>
<evidence type="ECO:0000256" key="18">
    <source>
        <dbReference type="ARBA" id="ARBA00048679"/>
    </source>
</evidence>
<sequence length="836" mass="93108">MTRLELREDWEVAFGPHRFPYKDLHRATEGFKNKNLLGAGGFGRVYKGVFPVSCLEIAVKQVLHNSSQGVKEFVTEVVSLGRLQHRNLVRLLGYCRIKGQLLLVYDYMSNGSLDKYLYGEGNTTLSWSQRFKIIKDIAAALLYLHEECEEAVIHRDIKASNVLLNSEMDGQLGDFSLARLYDHGADPESTHDVRTNITEAAGNFRPSCLHRAVRAEVVIGNMLFLVRLLLIMSLGLNLEASIAASDIVDQFVYSGFSGSNLTMDGTTTITSDGFLQLSNGTAYLKGHGFHPSPLRLCESSNGTVRSFSVAFVFGIVSSYADFSAHSMAFFIAPNTNFSTALPTNYLGLTNVQNNGNASNRLFAVELDTIQSVEFKDINANHVGININGLESLRSYNAGYYDDKSGVFQSLKLISRQAMQVWVDYNGETKQINVTLAPFRMTRPLRTLLSTVYDLSTVLTDVVYLEFSTATGHVNSLHCVLGWSFGINSQAPAIDISKLPNLPRIGPRPRSKDWEVEFGPHRFSYKDLYYATGGFKERRLLGEGGFGKVYKGVLRTSKLEVVVKRVSHQSKQGMKEFLAEIAIIGRIRHRNLVQLLGYCRRKDELLFVYAYMPNGSLDKYLYDSDLCTGTLTWLQRFHVLKGVATGLLYLHEGWEKVVIHRDIKASNVLLDKDMNGQLGHFGLASPRACAHKQIVPLTDVFIFDFLLELTCGQKPIKENVQGSGHTVLADWVLQHWRNGSLMATVDRRLQGDYNVEVAGLVLKLGLMCSHPFPNARPDMGQVVSYLDGVVPLPELTPTDLSFDVPAMMQKKEFGMSAESYPDLVTSFGTISSISGGR</sequence>
<dbReference type="SUPFAM" id="SSF56112">
    <property type="entry name" value="Protein kinase-like (PK-like)"/>
    <property type="match status" value="2"/>
</dbReference>
<evidence type="ECO:0000256" key="1">
    <source>
        <dbReference type="ARBA" id="ARBA00004479"/>
    </source>
</evidence>
<evidence type="ECO:0000256" key="6">
    <source>
        <dbReference type="ARBA" id="ARBA00022679"/>
    </source>
</evidence>
<comment type="caution">
    <text evidence="21">The sequence shown here is derived from an EMBL/GenBank/DDBJ whole genome shotgun (WGS) entry which is preliminary data.</text>
</comment>
<dbReference type="PANTHER" id="PTHR27007">
    <property type="match status" value="1"/>
</dbReference>